<sequence length="471" mass="50759">MRIREHPILDFTRGPPLKFTFNGNILEGYPNESVLAALWANGIKSLKKGGPPQGPFCQIGYCSGCMARVNGRPRVRTCLEPVSEGLIVEIEEEPLPPKVTHEAEEGKAEIIETDVMVVGSGPAGISAAIAARGEGLRVDVFERHFRPGGQLVKQTHKFFGSGKLFGGQRGFQIARRLIQDANSLGVRIHTRAPVIGWFKEGFFAVAAQDRLVLVKPRTVIVSTGAVERFLPFPGNTLPGVMGAGAAQTLMNEYGVKPGNRAVVVGAGNVGLIVAYQLLQAGVEVAAVVEVMKEIGGWLVHAAKLRRRGIPILTSHTVIRAEGKNSVERVIVSQVNDKFEPIPGTEKTFEADLLLLAVGLTPEARLLAEMGARMVWTSELGGYVPYRNKYMETSIPGVFVAGDASGIEEATTAILTGRIAGYSAAINILGPRDELLRKREEAIRELEAARMTPFSTKVLKGVGKVMLSELQA</sequence>
<proteinExistence type="predicted"/>
<evidence type="ECO:0000259" key="2">
    <source>
        <dbReference type="Pfam" id="PF07992"/>
    </source>
</evidence>
<keyword evidence="1" id="KW-0560">Oxidoreductase</keyword>
<dbReference type="RefSeq" id="WP_052884216.1">
    <property type="nucleotide sequence ID" value="NZ_CP009961.1"/>
</dbReference>
<dbReference type="InterPro" id="IPR036010">
    <property type="entry name" value="2Fe-2S_ferredoxin-like_sf"/>
</dbReference>
<evidence type="ECO:0000313" key="3">
    <source>
        <dbReference type="EMBL" id="AKG38754.1"/>
    </source>
</evidence>
<evidence type="ECO:0000313" key="4">
    <source>
        <dbReference type="Proteomes" id="UP000067434"/>
    </source>
</evidence>
<dbReference type="GO" id="GO:0016491">
    <property type="term" value="F:oxidoreductase activity"/>
    <property type="evidence" value="ECO:0007669"/>
    <property type="project" value="UniProtKB-KW"/>
</dbReference>
<dbReference type="InterPro" id="IPR036188">
    <property type="entry name" value="FAD/NAD-bd_sf"/>
</dbReference>
<keyword evidence="4" id="KW-1185">Reference proteome</keyword>
<dbReference type="GeneID" id="25401562"/>
<organism evidence="3 4">
    <name type="scientific">Infirmifilum uzonense</name>
    <dbReference type="NCBI Taxonomy" id="1550241"/>
    <lineage>
        <taxon>Archaea</taxon>
        <taxon>Thermoproteota</taxon>
        <taxon>Thermoprotei</taxon>
        <taxon>Thermofilales</taxon>
        <taxon>Thermofilaceae</taxon>
        <taxon>Infirmifilum</taxon>
    </lineage>
</organism>
<dbReference type="KEGG" id="thf:MA03_04985"/>
<dbReference type="Gene3D" id="3.10.20.440">
    <property type="entry name" value="2Fe-2S iron-sulphur cluster binding domain, sarcosine oxidase, alpha subunit, N-terminal domain"/>
    <property type="match status" value="1"/>
</dbReference>
<dbReference type="Pfam" id="PF07992">
    <property type="entry name" value="Pyr_redox_2"/>
    <property type="match status" value="1"/>
</dbReference>
<dbReference type="PATRIC" id="fig|1550241.5.peg.1051"/>
<dbReference type="PANTHER" id="PTHR42949:SF3">
    <property type="entry name" value="ANAEROBIC GLYCEROL-3-PHOSPHATE DEHYDROGENASE SUBUNIT B"/>
    <property type="match status" value="1"/>
</dbReference>
<dbReference type="InterPro" id="IPR051691">
    <property type="entry name" value="Metab_Enz_Cyan_OpOx_G3PDH"/>
</dbReference>
<dbReference type="Proteomes" id="UP000067434">
    <property type="component" value="Chromosome"/>
</dbReference>
<protein>
    <submittedName>
        <fullName evidence="3">Sarcosine oxidase subunit alpha</fullName>
    </submittedName>
</protein>
<evidence type="ECO:0000256" key="1">
    <source>
        <dbReference type="ARBA" id="ARBA00023002"/>
    </source>
</evidence>
<dbReference type="InterPro" id="IPR006058">
    <property type="entry name" value="2Fe2S_fd_BS"/>
</dbReference>
<feature type="domain" description="FAD/NAD(P)-binding" evidence="2">
    <location>
        <begin position="114"/>
        <end position="415"/>
    </location>
</feature>
<accession>A0A0F7FHS6</accession>
<name>A0A0F7FHS6_9CREN</name>
<gene>
    <name evidence="3" type="ORF">MA03_04985</name>
</gene>
<dbReference type="SUPFAM" id="SSF51905">
    <property type="entry name" value="FAD/NAD(P)-binding domain"/>
    <property type="match status" value="1"/>
</dbReference>
<dbReference type="OrthoDB" id="27922at2157"/>
<dbReference type="Gene3D" id="3.50.50.60">
    <property type="entry name" value="FAD/NAD(P)-binding domain"/>
    <property type="match status" value="2"/>
</dbReference>
<dbReference type="InterPro" id="IPR023753">
    <property type="entry name" value="FAD/NAD-binding_dom"/>
</dbReference>
<dbReference type="InterPro" id="IPR042204">
    <property type="entry name" value="2Fe-2S-bd_N"/>
</dbReference>
<dbReference type="PRINTS" id="PR00368">
    <property type="entry name" value="FADPNR"/>
</dbReference>
<dbReference type="HOGENOM" id="CLU_030705_2_0_2"/>
<dbReference type="STRING" id="1550241.MA03_04985"/>
<dbReference type="PROSITE" id="PS00197">
    <property type="entry name" value="2FE2S_FER_1"/>
    <property type="match status" value="1"/>
</dbReference>
<dbReference type="SUPFAM" id="SSF54292">
    <property type="entry name" value="2Fe-2S ferredoxin-like"/>
    <property type="match status" value="1"/>
</dbReference>
<dbReference type="PANTHER" id="PTHR42949">
    <property type="entry name" value="ANAEROBIC GLYCEROL-3-PHOSPHATE DEHYDROGENASE SUBUNIT B"/>
    <property type="match status" value="1"/>
</dbReference>
<dbReference type="Pfam" id="PF13510">
    <property type="entry name" value="Fer2_4"/>
    <property type="match status" value="1"/>
</dbReference>
<dbReference type="GO" id="GO:0051537">
    <property type="term" value="F:2 iron, 2 sulfur cluster binding"/>
    <property type="evidence" value="ECO:0007669"/>
    <property type="project" value="InterPro"/>
</dbReference>
<dbReference type="EMBL" id="CP009961">
    <property type="protein sequence ID" value="AKG38754.1"/>
    <property type="molecule type" value="Genomic_DNA"/>
</dbReference>
<dbReference type="PRINTS" id="PR00469">
    <property type="entry name" value="PNDRDTASEII"/>
</dbReference>
<reference evidence="3 4" key="1">
    <citation type="journal article" date="2015" name="Stand. Genomic Sci.">
        <title>Complete genome sequence of and proposal of Thermofilum uzonense sp. nov. a novel hyperthermophilic crenarchaeon and emended description of the genus Thermofilum.</title>
        <authorList>
            <person name="Toshchakov S.V."/>
            <person name="Korzhenkov A.A."/>
            <person name="Samarov N.I."/>
            <person name="Mazunin I.O."/>
            <person name="Mozhey O.I."/>
            <person name="Shmyr I.S."/>
            <person name="Derbikova K.S."/>
            <person name="Taranov E.A."/>
            <person name="Dominova I.N."/>
            <person name="Bonch-Osmolovskaya E.A."/>
            <person name="Patrushev M.V."/>
            <person name="Podosokorskaya O.A."/>
            <person name="Kublanov I.V."/>
        </authorList>
    </citation>
    <scope>NUCLEOTIDE SEQUENCE [LARGE SCALE GENOMIC DNA]</scope>
    <source>
        <strain evidence="3 4">1807-2</strain>
    </source>
</reference>
<dbReference type="AlphaFoldDB" id="A0A0F7FHS6"/>